<evidence type="ECO:0000313" key="2">
    <source>
        <dbReference type="Proteomes" id="UP000238563"/>
    </source>
</evidence>
<organism evidence="1 2">
    <name type="scientific">Phyllobacterium myrsinacearum</name>
    <dbReference type="NCBI Taxonomy" id="28101"/>
    <lineage>
        <taxon>Bacteria</taxon>
        <taxon>Pseudomonadati</taxon>
        <taxon>Pseudomonadota</taxon>
        <taxon>Alphaproteobacteria</taxon>
        <taxon>Hyphomicrobiales</taxon>
        <taxon>Phyllobacteriaceae</taxon>
        <taxon>Phyllobacterium</taxon>
    </lineage>
</organism>
<accession>A0A2S9JWX9</accession>
<gene>
    <name evidence="1" type="ORF">C5750_01270</name>
</gene>
<dbReference type="InterPro" id="IPR036291">
    <property type="entry name" value="NAD(P)-bd_dom_sf"/>
</dbReference>
<dbReference type="AlphaFoldDB" id="A0A2S9JWX9"/>
<evidence type="ECO:0000313" key="1">
    <source>
        <dbReference type="EMBL" id="PRD57816.1"/>
    </source>
</evidence>
<reference evidence="1 2" key="1">
    <citation type="submission" date="2018-02" db="EMBL/GenBank/DDBJ databases">
        <title>The draft genome of Phyllobacterium myrsinacearum DSM5892.</title>
        <authorList>
            <person name="Li L."/>
            <person name="Liu L."/>
            <person name="Zhang X."/>
            <person name="Wang T."/>
        </authorList>
    </citation>
    <scope>NUCLEOTIDE SEQUENCE [LARGE SCALE GENOMIC DNA]</scope>
    <source>
        <strain evidence="1 2">DSM 5892</strain>
    </source>
</reference>
<dbReference type="OrthoDB" id="3518805at2"/>
<keyword evidence="2" id="KW-1185">Reference proteome</keyword>
<dbReference type="Proteomes" id="UP000238563">
    <property type="component" value="Unassembled WGS sequence"/>
</dbReference>
<protein>
    <submittedName>
        <fullName evidence="1">Saccharopine dehydrogenase</fullName>
    </submittedName>
</protein>
<dbReference type="RefSeq" id="WP_105732057.1">
    <property type="nucleotide sequence ID" value="NZ_PVBT01000001.1"/>
</dbReference>
<name>A0A2S9JWX9_9HYPH</name>
<dbReference type="SUPFAM" id="SSF51735">
    <property type="entry name" value="NAD(P)-binding Rossmann-fold domains"/>
    <property type="match status" value="1"/>
</dbReference>
<dbReference type="Gene3D" id="3.40.50.720">
    <property type="entry name" value="NAD(P)-binding Rossmann-like Domain"/>
    <property type="match status" value="1"/>
</dbReference>
<dbReference type="EMBL" id="PVBT01000001">
    <property type="protein sequence ID" value="PRD57816.1"/>
    <property type="molecule type" value="Genomic_DNA"/>
</dbReference>
<comment type="caution">
    <text evidence="1">The sequence shown here is derived from an EMBL/GenBank/DDBJ whole genome shotgun (WGS) entry which is preliminary data.</text>
</comment>
<proteinExistence type="predicted"/>
<sequence length="354" mass="37682">MSTTTAAPVLIIGGSGIVGAQAAQTLRKLHPDLPIAIGGRDLAKAELVARSLGSAEAVAIDLDRADLGQPGGKAFSAIVLFVKDETLNSLKYAQAHRLPYLSVSSGVFEVGPEMAHYIHKPNSSAILMASTWLAGSATFPALQAARDFSRIDDITIAAVLDEQDMGGPAAFADFERLTQSAPNPLALKSGKWRWVTGENATRQFTDIDGMKVEASAYAPLDVLSLGVTTGAHSIRFDMAYGQSASRRRGEAFSTEIVIEISGQLKTGEETTARLDIVHPQGQAPLTALHVALAVERLLGLAGGEKVAPGLYFPDGLMEPDYVVARMQEFGAVLRRTDAENHLWVSGEKRHIARA</sequence>